<proteinExistence type="inferred from homology"/>
<comment type="caution">
    <text evidence="6">The sequence shown here is derived from an EMBL/GenBank/DDBJ whole genome shotgun (WGS) entry which is preliminary data.</text>
</comment>
<evidence type="ECO:0000256" key="2">
    <source>
        <dbReference type="ARBA" id="ARBA00023015"/>
    </source>
</evidence>
<evidence type="ECO:0000256" key="3">
    <source>
        <dbReference type="ARBA" id="ARBA00023125"/>
    </source>
</evidence>
<evidence type="ECO:0000313" key="7">
    <source>
        <dbReference type="Proteomes" id="UP000035909"/>
    </source>
</evidence>
<keyword evidence="3" id="KW-0238">DNA-binding</keyword>
<accession>A0A0J1H8J7</accession>
<evidence type="ECO:0000256" key="4">
    <source>
        <dbReference type="ARBA" id="ARBA00023163"/>
    </source>
</evidence>
<dbReference type="GO" id="GO:0003700">
    <property type="term" value="F:DNA-binding transcription factor activity"/>
    <property type="evidence" value="ECO:0007669"/>
    <property type="project" value="InterPro"/>
</dbReference>
<dbReference type="PATRIC" id="fig|320778.3.peg.3101"/>
<dbReference type="InterPro" id="IPR005119">
    <property type="entry name" value="LysR_subst-bd"/>
</dbReference>
<dbReference type="Pfam" id="PF03466">
    <property type="entry name" value="LysR_substrate"/>
    <property type="match status" value="1"/>
</dbReference>
<name>A0A0J1H8J7_9GAMM</name>
<dbReference type="SUPFAM" id="SSF46785">
    <property type="entry name" value="Winged helix' DNA-binding domain"/>
    <property type="match status" value="1"/>
</dbReference>
<dbReference type="PROSITE" id="PS50931">
    <property type="entry name" value="HTH_LYSR"/>
    <property type="match status" value="1"/>
</dbReference>
<dbReference type="CDD" id="cd08474">
    <property type="entry name" value="PBP2_CrgA_like_5"/>
    <property type="match status" value="1"/>
</dbReference>
<dbReference type="InterPro" id="IPR036388">
    <property type="entry name" value="WH-like_DNA-bd_sf"/>
</dbReference>
<dbReference type="SUPFAM" id="SSF53850">
    <property type="entry name" value="Periplasmic binding protein-like II"/>
    <property type="match status" value="1"/>
</dbReference>
<dbReference type="InterPro" id="IPR058163">
    <property type="entry name" value="LysR-type_TF_proteobact-type"/>
</dbReference>
<dbReference type="AlphaFoldDB" id="A0A0J1H8J7"/>
<dbReference type="PANTHER" id="PTHR30537:SF1">
    <property type="entry name" value="HTH-TYPE TRANSCRIPTIONAL REGULATOR PGRR"/>
    <property type="match status" value="1"/>
</dbReference>
<dbReference type="GO" id="GO:0006351">
    <property type="term" value="P:DNA-templated transcription"/>
    <property type="evidence" value="ECO:0007669"/>
    <property type="project" value="TreeGrafter"/>
</dbReference>
<dbReference type="FunFam" id="1.10.10.10:FF:000001">
    <property type="entry name" value="LysR family transcriptional regulator"/>
    <property type="match status" value="1"/>
</dbReference>
<evidence type="ECO:0000259" key="5">
    <source>
        <dbReference type="PROSITE" id="PS50931"/>
    </source>
</evidence>
<dbReference type="EMBL" id="LDOU01000015">
    <property type="protein sequence ID" value="KLV08004.1"/>
    <property type="molecule type" value="Genomic_DNA"/>
</dbReference>
<evidence type="ECO:0000313" key="6">
    <source>
        <dbReference type="EMBL" id="KLV08004.1"/>
    </source>
</evidence>
<dbReference type="InterPro" id="IPR000847">
    <property type="entry name" value="LysR_HTH_N"/>
</dbReference>
<gene>
    <name evidence="6" type="ORF">ABT57_14255</name>
</gene>
<protein>
    <submittedName>
        <fullName evidence="6">Transcriptional regulator</fullName>
    </submittedName>
</protein>
<dbReference type="Pfam" id="PF00126">
    <property type="entry name" value="HTH_1"/>
    <property type="match status" value="1"/>
</dbReference>
<dbReference type="Proteomes" id="UP000035909">
    <property type="component" value="Unassembled WGS sequence"/>
</dbReference>
<reference evidence="6 7" key="1">
    <citation type="submission" date="2015-05" db="EMBL/GenBank/DDBJ databases">
        <title>Photobacterium galathea sp. nov.</title>
        <authorList>
            <person name="Machado H."/>
            <person name="Gram L."/>
        </authorList>
    </citation>
    <scope>NUCLEOTIDE SEQUENCE [LARGE SCALE GENOMIC DNA]</scope>
    <source>
        <strain evidence="6 7">DSM 22954</strain>
    </source>
</reference>
<keyword evidence="2" id="KW-0805">Transcription regulation</keyword>
<dbReference type="PANTHER" id="PTHR30537">
    <property type="entry name" value="HTH-TYPE TRANSCRIPTIONAL REGULATOR"/>
    <property type="match status" value="1"/>
</dbReference>
<dbReference type="Gene3D" id="3.40.190.290">
    <property type="match status" value="1"/>
</dbReference>
<comment type="similarity">
    <text evidence="1">Belongs to the LysR transcriptional regulatory family.</text>
</comment>
<organism evidence="6 7">
    <name type="scientific">Photobacterium ganghwense</name>
    <dbReference type="NCBI Taxonomy" id="320778"/>
    <lineage>
        <taxon>Bacteria</taxon>
        <taxon>Pseudomonadati</taxon>
        <taxon>Pseudomonadota</taxon>
        <taxon>Gammaproteobacteria</taxon>
        <taxon>Vibrionales</taxon>
        <taxon>Vibrionaceae</taxon>
        <taxon>Photobacterium</taxon>
    </lineage>
</organism>
<feature type="domain" description="HTH lysR-type" evidence="5">
    <location>
        <begin position="14"/>
        <end position="63"/>
    </location>
</feature>
<keyword evidence="7" id="KW-1185">Reference proteome</keyword>
<sequence length="303" mass="34183">MFMEPSLLPALLWFVRIAHLKSFTKVAREFRVTRAALSQNLKSLEQKLGVTLIYRTTRDMSLTEEGRLLYETLQPALGSIEEALRNIGQINVEPTGLLRINTSRVVAKYILEPHLAEFLTRYPKLKIELIMDDGLANIIADGCDAGIRLGESLAEHVVAIPITPMLEMAVVGSPQYFETYGTPAKPSDLVNHNCLGFRNSTSHSLYSWEFTDPNGGDFEVQPNGKLITNDDEGMIRAAVNGIGLIQHINFAVREHIESGKLVRVLNEWCSPFTGFFLYVPSRENMPAKTRILIHFLKEKRDLW</sequence>
<dbReference type="Gene3D" id="1.10.10.10">
    <property type="entry name" value="Winged helix-like DNA-binding domain superfamily/Winged helix DNA-binding domain"/>
    <property type="match status" value="1"/>
</dbReference>
<dbReference type="GO" id="GO:0043565">
    <property type="term" value="F:sequence-specific DNA binding"/>
    <property type="evidence" value="ECO:0007669"/>
    <property type="project" value="TreeGrafter"/>
</dbReference>
<dbReference type="InterPro" id="IPR036390">
    <property type="entry name" value="WH_DNA-bd_sf"/>
</dbReference>
<evidence type="ECO:0000256" key="1">
    <source>
        <dbReference type="ARBA" id="ARBA00009437"/>
    </source>
</evidence>
<dbReference type="STRING" id="320778.ABT57_14255"/>
<keyword evidence="4" id="KW-0804">Transcription</keyword>